<reference evidence="11 12" key="1">
    <citation type="submission" date="2021-07" db="EMBL/GenBank/DDBJ databases">
        <title>Actinomadura sp. PM05-2 isolated from lichen.</title>
        <authorList>
            <person name="Somphong A."/>
            <person name="Phongsopitanun W."/>
            <person name="Tanasupawat S."/>
            <person name="Peongsungnone V."/>
        </authorList>
    </citation>
    <scope>NUCLEOTIDE SEQUENCE [LARGE SCALE GENOMIC DNA]</scope>
    <source>
        <strain evidence="11 12">PM05-2</strain>
    </source>
</reference>
<evidence type="ECO:0000256" key="3">
    <source>
        <dbReference type="ARBA" id="ARBA00021112"/>
    </source>
</evidence>
<comment type="subcellular location">
    <subcellularLocation>
        <location evidence="1">Cell inner membrane</location>
        <topology evidence="1">Multi-pass membrane protein</topology>
    </subcellularLocation>
    <subcellularLocation>
        <location evidence="9">Cell membrane</location>
        <topology evidence="9">Multi-pass membrane protein</topology>
    </subcellularLocation>
</comment>
<dbReference type="InterPro" id="IPR000390">
    <property type="entry name" value="Small_drug/metabolite_transptr"/>
</dbReference>
<keyword evidence="4" id="KW-1003">Cell membrane</keyword>
<dbReference type="InterPro" id="IPR045324">
    <property type="entry name" value="Small_multidrug_res"/>
</dbReference>
<evidence type="ECO:0000313" key="12">
    <source>
        <dbReference type="Proteomes" id="UP000774570"/>
    </source>
</evidence>
<evidence type="ECO:0000313" key="11">
    <source>
        <dbReference type="EMBL" id="MBW8482717.1"/>
    </source>
</evidence>
<evidence type="ECO:0000256" key="1">
    <source>
        <dbReference type="ARBA" id="ARBA00004429"/>
    </source>
</evidence>
<evidence type="ECO:0000256" key="7">
    <source>
        <dbReference type="ARBA" id="ARBA00022989"/>
    </source>
</evidence>
<dbReference type="RefSeq" id="WP_220165446.1">
    <property type="nucleotide sequence ID" value="NZ_JAIBOA010000005.1"/>
</dbReference>
<dbReference type="SUPFAM" id="SSF103481">
    <property type="entry name" value="Multidrug resistance efflux transporter EmrE"/>
    <property type="match status" value="1"/>
</dbReference>
<comment type="similarity">
    <text evidence="9">Belongs to the drug/metabolite transporter (DMT) superfamily. Small multidrug resistance (SMR) (TC 2.A.7.1) family.</text>
</comment>
<keyword evidence="7 10" id="KW-1133">Transmembrane helix</keyword>
<evidence type="ECO:0000256" key="9">
    <source>
        <dbReference type="RuleBase" id="RU003942"/>
    </source>
</evidence>
<dbReference type="EMBL" id="JAIBOA010000005">
    <property type="protein sequence ID" value="MBW8482717.1"/>
    <property type="molecule type" value="Genomic_DNA"/>
</dbReference>
<accession>A0ABS7FQP4</accession>
<feature type="transmembrane region" description="Helical" evidence="10">
    <location>
        <begin position="30"/>
        <end position="49"/>
    </location>
</feature>
<evidence type="ECO:0000256" key="4">
    <source>
        <dbReference type="ARBA" id="ARBA00022475"/>
    </source>
</evidence>
<keyword evidence="8 10" id="KW-0472">Membrane</keyword>
<evidence type="ECO:0000256" key="5">
    <source>
        <dbReference type="ARBA" id="ARBA00022519"/>
    </source>
</evidence>
<dbReference type="Proteomes" id="UP000774570">
    <property type="component" value="Unassembled WGS sequence"/>
</dbReference>
<feature type="transmembrane region" description="Helical" evidence="10">
    <location>
        <begin position="56"/>
        <end position="75"/>
    </location>
</feature>
<dbReference type="PANTHER" id="PTHR30561">
    <property type="entry name" value="SMR FAMILY PROTON-DEPENDENT DRUG EFFLUX TRANSPORTER SUGE"/>
    <property type="match status" value="1"/>
</dbReference>
<evidence type="ECO:0000256" key="2">
    <source>
        <dbReference type="ARBA" id="ARBA00011358"/>
    </source>
</evidence>
<sequence length="112" mass="11312">MRKWLYLAGAIGTEVTGTMALRATVEHPAWIALTVAGELTAFVLLGLALRERLPLGVAYGIWGAVGVALTAVLGTVLFGEVLSATAVAGIGLIIGGVVLVETGSRDAGEAAP</sequence>
<proteinExistence type="inferred from homology"/>
<organism evidence="11 12">
    <name type="scientific">Actinomadura parmotrematis</name>
    <dbReference type="NCBI Taxonomy" id="2864039"/>
    <lineage>
        <taxon>Bacteria</taxon>
        <taxon>Bacillati</taxon>
        <taxon>Actinomycetota</taxon>
        <taxon>Actinomycetes</taxon>
        <taxon>Streptosporangiales</taxon>
        <taxon>Thermomonosporaceae</taxon>
        <taxon>Actinomadura</taxon>
    </lineage>
</organism>
<comment type="caution">
    <text evidence="11">The sequence shown here is derived from an EMBL/GenBank/DDBJ whole genome shotgun (WGS) entry which is preliminary data.</text>
</comment>
<keyword evidence="6 9" id="KW-0812">Transmembrane</keyword>
<keyword evidence="12" id="KW-1185">Reference proteome</keyword>
<dbReference type="Pfam" id="PF00893">
    <property type="entry name" value="Multi_Drug_Res"/>
    <property type="match status" value="1"/>
</dbReference>
<evidence type="ECO:0000256" key="6">
    <source>
        <dbReference type="ARBA" id="ARBA00022692"/>
    </source>
</evidence>
<gene>
    <name evidence="11" type="ORF">K1Y72_10090</name>
</gene>
<name>A0ABS7FQP4_9ACTN</name>
<dbReference type="Gene3D" id="1.10.3730.20">
    <property type="match status" value="1"/>
</dbReference>
<protein>
    <recommendedName>
        <fullName evidence="3">Spermidine export protein MdtJ</fullName>
    </recommendedName>
</protein>
<evidence type="ECO:0000256" key="8">
    <source>
        <dbReference type="ARBA" id="ARBA00023136"/>
    </source>
</evidence>
<evidence type="ECO:0000256" key="10">
    <source>
        <dbReference type="SAM" id="Phobius"/>
    </source>
</evidence>
<feature type="transmembrane region" description="Helical" evidence="10">
    <location>
        <begin position="81"/>
        <end position="100"/>
    </location>
</feature>
<dbReference type="PANTHER" id="PTHR30561:SF2">
    <property type="entry name" value="SPERMIDINE EXPORT PROTEIN MDTJ"/>
    <property type="match status" value="1"/>
</dbReference>
<comment type="subunit">
    <text evidence="2">Forms a complex with MdtI.</text>
</comment>
<keyword evidence="5" id="KW-0997">Cell inner membrane</keyword>
<dbReference type="InterPro" id="IPR037185">
    <property type="entry name" value="EmrE-like"/>
</dbReference>